<reference evidence="2 3" key="1">
    <citation type="submission" date="2018-12" db="EMBL/GenBank/DDBJ databases">
        <authorList>
            <person name="Criscuolo A."/>
        </authorList>
    </citation>
    <scope>NUCLEOTIDE SEQUENCE [LARGE SCALE GENOMIC DNA]</scope>
    <source>
        <strain evidence="2">ACIP1116281</strain>
    </source>
</reference>
<accession>A0A447IGR3</accession>
<name>A0A447IGR3_9HYPH</name>
<protein>
    <submittedName>
        <fullName evidence="2">MarR family protein</fullName>
    </submittedName>
</protein>
<dbReference type="PANTHER" id="PTHR33164">
    <property type="entry name" value="TRANSCRIPTIONAL REGULATOR, MARR FAMILY"/>
    <property type="match status" value="1"/>
</dbReference>
<dbReference type="GO" id="GO:0006950">
    <property type="term" value="P:response to stress"/>
    <property type="evidence" value="ECO:0007669"/>
    <property type="project" value="TreeGrafter"/>
</dbReference>
<organism evidence="2 3">
    <name type="scientific">Devosia equisanguinis</name>
    <dbReference type="NCBI Taxonomy" id="2490941"/>
    <lineage>
        <taxon>Bacteria</taxon>
        <taxon>Pseudomonadati</taxon>
        <taxon>Pseudomonadota</taxon>
        <taxon>Alphaproteobacteria</taxon>
        <taxon>Hyphomicrobiales</taxon>
        <taxon>Devosiaceae</taxon>
        <taxon>Devosia</taxon>
    </lineage>
</organism>
<dbReference type="RefSeq" id="WP_126152168.1">
    <property type="nucleotide sequence ID" value="NZ_JBHTMH010000001.1"/>
</dbReference>
<dbReference type="PANTHER" id="PTHR33164:SF89">
    <property type="entry name" value="MARR FAMILY REGULATORY PROTEIN"/>
    <property type="match status" value="1"/>
</dbReference>
<dbReference type="Pfam" id="PF12802">
    <property type="entry name" value="MarR_2"/>
    <property type="match status" value="1"/>
</dbReference>
<dbReference type="InterPro" id="IPR036390">
    <property type="entry name" value="WH_DNA-bd_sf"/>
</dbReference>
<dbReference type="OrthoDB" id="5522755at2"/>
<proteinExistence type="predicted"/>
<evidence type="ECO:0000313" key="2">
    <source>
        <dbReference type="EMBL" id="VDS06654.1"/>
    </source>
</evidence>
<dbReference type="InterPro" id="IPR000835">
    <property type="entry name" value="HTH_MarR-typ"/>
</dbReference>
<dbReference type="InterPro" id="IPR036388">
    <property type="entry name" value="WH-like_DNA-bd_sf"/>
</dbReference>
<keyword evidence="3" id="KW-1185">Reference proteome</keyword>
<dbReference type="GO" id="GO:0003700">
    <property type="term" value="F:DNA-binding transcription factor activity"/>
    <property type="evidence" value="ECO:0007669"/>
    <property type="project" value="InterPro"/>
</dbReference>
<evidence type="ECO:0000259" key="1">
    <source>
        <dbReference type="Pfam" id="PF12802"/>
    </source>
</evidence>
<dbReference type="AlphaFoldDB" id="A0A447IGR3"/>
<dbReference type="Gene3D" id="1.10.10.10">
    <property type="entry name" value="Winged helix-like DNA-binding domain superfamily/Winged helix DNA-binding domain"/>
    <property type="match status" value="1"/>
</dbReference>
<sequence>MADKPVTVSAMTRLFELAARSLHSAGHADGLYPAQWTALRYLAAASPAERTASKLARFQQMAAGPVNRTVRTLVAKGLVVEAGMAGHHRSKQLDLTEEGRALIARDPLRAVDAEFAGMPERDARIVAAALGRIISALHTGGAESAEGEVLSLADDDSAD</sequence>
<dbReference type="EMBL" id="UZWD01000061">
    <property type="protein sequence ID" value="VDS06654.1"/>
    <property type="molecule type" value="Genomic_DNA"/>
</dbReference>
<dbReference type="Proteomes" id="UP000268844">
    <property type="component" value="Unassembled WGS sequence"/>
</dbReference>
<dbReference type="InterPro" id="IPR039422">
    <property type="entry name" value="MarR/SlyA-like"/>
</dbReference>
<evidence type="ECO:0000313" key="3">
    <source>
        <dbReference type="Proteomes" id="UP000268844"/>
    </source>
</evidence>
<feature type="domain" description="HTH marR-type" evidence="1">
    <location>
        <begin position="30"/>
        <end position="89"/>
    </location>
</feature>
<dbReference type="SUPFAM" id="SSF46785">
    <property type="entry name" value="Winged helix' DNA-binding domain"/>
    <property type="match status" value="1"/>
</dbReference>
<gene>
    <name evidence="2" type="ORF">DEVEQU_03818</name>
</gene>